<comment type="caution">
    <text evidence="6">The sequence shown here is derived from an EMBL/GenBank/DDBJ whole genome shotgun (WGS) entry which is preliminary data.</text>
</comment>
<proteinExistence type="inferred from homology"/>
<accession>A0A5N6MCV0</accession>
<evidence type="ECO:0000256" key="3">
    <source>
        <dbReference type="ARBA" id="ARBA00022723"/>
    </source>
</evidence>
<comment type="similarity">
    <text evidence="2">Belongs to the cytochrome P450 family.</text>
</comment>
<keyword evidence="3" id="KW-0479">Metal-binding</keyword>
<dbReference type="EMBL" id="SZYD01000016">
    <property type="protein sequence ID" value="KAD3338327.1"/>
    <property type="molecule type" value="Genomic_DNA"/>
</dbReference>
<dbReference type="GO" id="GO:0004497">
    <property type="term" value="F:monooxygenase activity"/>
    <property type="evidence" value="ECO:0007669"/>
    <property type="project" value="InterPro"/>
</dbReference>
<name>A0A5N6MCV0_9ASTR</name>
<dbReference type="GO" id="GO:0005506">
    <property type="term" value="F:iron ion binding"/>
    <property type="evidence" value="ECO:0007669"/>
    <property type="project" value="InterPro"/>
</dbReference>
<sequence>MDIFTKVQVSNKEARASAGLNSHNILFDLLGDGIFNVDGDQWKLQRQLSSHVFSTKSLRHFVEHVVDTELNERLLPMLTTAAANDTVVDLQDVLQRIAFDNICKMTLIMTLPA</sequence>
<dbReference type="PANTHER" id="PTHR24296">
    <property type="entry name" value="CYTOCHROME P450"/>
    <property type="match status" value="1"/>
</dbReference>
<organism evidence="6 7">
    <name type="scientific">Mikania micrantha</name>
    <name type="common">bitter vine</name>
    <dbReference type="NCBI Taxonomy" id="192012"/>
    <lineage>
        <taxon>Eukaryota</taxon>
        <taxon>Viridiplantae</taxon>
        <taxon>Streptophyta</taxon>
        <taxon>Embryophyta</taxon>
        <taxon>Tracheophyta</taxon>
        <taxon>Spermatophyta</taxon>
        <taxon>Magnoliopsida</taxon>
        <taxon>eudicotyledons</taxon>
        <taxon>Gunneridae</taxon>
        <taxon>Pentapetalae</taxon>
        <taxon>asterids</taxon>
        <taxon>campanulids</taxon>
        <taxon>Asterales</taxon>
        <taxon>Asteraceae</taxon>
        <taxon>Asteroideae</taxon>
        <taxon>Heliantheae alliance</taxon>
        <taxon>Eupatorieae</taxon>
        <taxon>Mikania</taxon>
    </lineage>
</organism>
<evidence type="ECO:0008006" key="8">
    <source>
        <dbReference type="Google" id="ProtNLM"/>
    </source>
</evidence>
<comment type="cofactor">
    <cofactor evidence="1">
        <name>heme</name>
        <dbReference type="ChEBI" id="CHEBI:30413"/>
    </cofactor>
</comment>
<dbReference type="SUPFAM" id="SSF48264">
    <property type="entry name" value="Cytochrome P450"/>
    <property type="match status" value="1"/>
</dbReference>
<dbReference type="AlphaFoldDB" id="A0A5N6MCV0"/>
<keyword evidence="5" id="KW-0408">Iron</keyword>
<dbReference type="GO" id="GO:0016705">
    <property type="term" value="F:oxidoreductase activity, acting on paired donors, with incorporation or reduction of molecular oxygen"/>
    <property type="evidence" value="ECO:0007669"/>
    <property type="project" value="InterPro"/>
</dbReference>
<evidence type="ECO:0000256" key="2">
    <source>
        <dbReference type="ARBA" id="ARBA00010617"/>
    </source>
</evidence>
<keyword evidence="4" id="KW-0560">Oxidoreductase</keyword>
<dbReference type="Gene3D" id="1.10.630.10">
    <property type="entry name" value="Cytochrome P450"/>
    <property type="match status" value="1"/>
</dbReference>
<gene>
    <name evidence="6" type="ORF">E3N88_33848</name>
</gene>
<reference evidence="6 7" key="1">
    <citation type="submission" date="2019-05" db="EMBL/GenBank/DDBJ databases">
        <title>Mikania micrantha, genome provides insights into the molecular mechanism of rapid growth.</title>
        <authorList>
            <person name="Liu B."/>
        </authorList>
    </citation>
    <scope>NUCLEOTIDE SEQUENCE [LARGE SCALE GENOMIC DNA]</scope>
    <source>
        <strain evidence="6">NLD-2019</strain>
        <tissue evidence="6">Leaf</tissue>
    </source>
</reference>
<dbReference type="Proteomes" id="UP000326396">
    <property type="component" value="Linkage Group LG6"/>
</dbReference>
<dbReference type="OrthoDB" id="1938411at2759"/>
<evidence type="ECO:0000256" key="4">
    <source>
        <dbReference type="ARBA" id="ARBA00023002"/>
    </source>
</evidence>
<evidence type="ECO:0000256" key="5">
    <source>
        <dbReference type="ARBA" id="ARBA00023004"/>
    </source>
</evidence>
<evidence type="ECO:0000313" key="6">
    <source>
        <dbReference type="EMBL" id="KAD3338327.1"/>
    </source>
</evidence>
<dbReference type="Pfam" id="PF00067">
    <property type="entry name" value="p450"/>
    <property type="match status" value="1"/>
</dbReference>
<evidence type="ECO:0000313" key="7">
    <source>
        <dbReference type="Proteomes" id="UP000326396"/>
    </source>
</evidence>
<keyword evidence="7" id="KW-1185">Reference proteome</keyword>
<protein>
    <recommendedName>
        <fullName evidence="8">Cytochrome P450</fullName>
    </recommendedName>
</protein>
<dbReference type="GO" id="GO:0020037">
    <property type="term" value="F:heme binding"/>
    <property type="evidence" value="ECO:0007669"/>
    <property type="project" value="InterPro"/>
</dbReference>
<dbReference type="InterPro" id="IPR036396">
    <property type="entry name" value="Cyt_P450_sf"/>
</dbReference>
<evidence type="ECO:0000256" key="1">
    <source>
        <dbReference type="ARBA" id="ARBA00001971"/>
    </source>
</evidence>
<dbReference type="InterPro" id="IPR001128">
    <property type="entry name" value="Cyt_P450"/>
</dbReference>